<keyword evidence="4" id="KW-1185">Reference proteome</keyword>
<dbReference type="SUPFAM" id="SSF109604">
    <property type="entry name" value="HD-domain/PDEase-like"/>
    <property type="match status" value="1"/>
</dbReference>
<sequence>MDAAVNKFKQIIQARFVDLMVSDKVAKRRLGLIQTVEEEVNKRELLSVEANAQQVKERKIKTEEEFKVYINEYFHDTLFDYIESKISDPEYLFSEVLKLDPNLSKIIDVCLSNAGNTKQLAELIEPNPAIKRDLLNIVNKPPFREKGSTKPFQEDVSLAIRYVGIDNIKAPILALVAKQWLPHSTEPFSDFKAKLWQYSIATANCMETQADVFGVKPLHAFTLGLLHSFGYGMVMRMYLRTFEKIRLEEMHKARSTGRADIEKVLNSLVLDGEFASELVMNHGLQASHLLLEHLQLKFAALALPMEEVVNNLAVDEMTPMAALLLKSKTYSQYKLLQKARLIELPEAKRFLMSSKINNDFVTSLNAINLTKLNLTNRRVTG</sequence>
<comment type="caution">
    <text evidence="3">The sequence shown here is derived from an EMBL/GenBank/DDBJ whole genome shotgun (WGS) entry which is preliminary data.</text>
</comment>
<feature type="domain" description="HDOD" evidence="2">
    <location>
        <begin position="96"/>
        <end position="304"/>
    </location>
</feature>
<dbReference type="Pfam" id="PF08668">
    <property type="entry name" value="HDOD"/>
    <property type="match status" value="1"/>
</dbReference>
<dbReference type="InterPro" id="IPR052340">
    <property type="entry name" value="RNase_Y/CdgJ"/>
</dbReference>
<feature type="coiled-coil region" evidence="1">
    <location>
        <begin position="45"/>
        <end position="72"/>
    </location>
</feature>
<dbReference type="OrthoDB" id="6233174at2"/>
<accession>A0A6N8FAD2</accession>
<evidence type="ECO:0000313" key="3">
    <source>
        <dbReference type="EMBL" id="MUH73084.1"/>
    </source>
</evidence>
<gene>
    <name evidence="3" type="ORF">GNP35_11680</name>
</gene>
<dbReference type="RefSeq" id="WP_155696279.1">
    <property type="nucleotide sequence ID" value="NZ_WOCD01000005.1"/>
</dbReference>
<evidence type="ECO:0000256" key="1">
    <source>
        <dbReference type="SAM" id="Coils"/>
    </source>
</evidence>
<dbReference type="PANTHER" id="PTHR33525:SF4">
    <property type="entry name" value="CYCLIC DI-GMP PHOSPHODIESTERASE CDGJ"/>
    <property type="match status" value="1"/>
</dbReference>
<evidence type="ECO:0000313" key="4">
    <source>
        <dbReference type="Proteomes" id="UP000439994"/>
    </source>
</evidence>
<keyword evidence="1" id="KW-0175">Coiled coil</keyword>
<proteinExistence type="predicted"/>
<dbReference type="Proteomes" id="UP000439994">
    <property type="component" value="Unassembled WGS sequence"/>
</dbReference>
<dbReference type="EMBL" id="WOCD01000005">
    <property type="protein sequence ID" value="MUH73084.1"/>
    <property type="molecule type" value="Genomic_DNA"/>
</dbReference>
<reference evidence="3 4" key="1">
    <citation type="submission" date="2019-11" db="EMBL/GenBank/DDBJ databases">
        <title>P. haliotis isolates from Z. marina roots.</title>
        <authorList>
            <person name="Cohen M."/>
            <person name="Jospin G."/>
            <person name="Eisen J.A."/>
            <person name="Coil D.A."/>
        </authorList>
    </citation>
    <scope>NUCLEOTIDE SEQUENCE [LARGE SCALE GENOMIC DNA]</scope>
    <source>
        <strain evidence="3 4">UCD-MCMsp1aY</strain>
    </source>
</reference>
<name>A0A6N8FAD2_9GAMM</name>
<dbReference type="AlphaFoldDB" id="A0A6N8FAD2"/>
<dbReference type="InterPro" id="IPR013976">
    <property type="entry name" value="HDOD"/>
</dbReference>
<dbReference type="PROSITE" id="PS51833">
    <property type="entry name" value="HDOD"/>
    <property type="match status" value="1"/>
</dbReference>
<organism evidence="3 4">
    <name type="scientific">Psychrosphaera haliotis</name>
    <dbReference type="NCBI Taxonomy" id="555083"/>
    <lineage>
        <taxon>Bacteria</taxon>
        <taxon>Pseudomonadati</taxon>
        <taxon>Pseudomonadota</taxon>
        <taxon>Gammaproteobacteria</taxon>
        <taxon>Alteromonadales</taxon>
        <taxon>Pseudoalteromonadaceae</taxon>
        <taxon>Psychrosphaera</taxon>
    </lineage>
</organism>
<evidence type="ECO:0000259" key="2">
    <source>
        <dbReference type="PROSITE" id="PS51833"/>
    </source>
</evidence>
<protein>
    <submittedName>
        <fullName evidence="3">HDOD domain-containing protein</fullName>
    </submittedName>
</protein>
<dbReference type="PANTHER" id="PTHR33525">
    <property type="match status" value="1"/>
</dbReference>
<dbReference type="Gene3D" id="1.10.3210.10">
    <property type="entry name" value="Hypothetical protein af1432"/>
    <property type="match status" value="1"/>
</dbReference>